<dbReference type="EMBL" id="HBUF01630913">
    <property type="protein sequence ID" value="CAG6783172.1"/>
    <property type="molecule type" value="Transcribed_RNA"/>
</dbReference>
<accession>A0A8D9BI41</accession>
<proteinExistence type="predicted"/>
<reference evidence="1" key="1">
    <citation type="submission" date="2021-05" db="EMBL/GenBank/DDBJ databases">
        <authorList>
            <person name="Alioto T."/>
            <person name="Alioto T."/>
            <person name="Gomez Garrido J."/>
        </authorList>
    </citation>
    <scope>NUCLEOTIDE SEQUENCE</scope>
</reference>
<evidence type="ECO:0000313" key="1">
    <source>
        <dbReference type="EMBL" id="CAG6783172.1"/>
    </source>
</evidence>
<protein>
    <submittedName>
        <fullName evidence="1">Uncharacterized protein</fullName>
    </submittedName>
</protein>
<dbReference type="AlphaFoldDB" id="A0A8D9BI41"/>
<sequence length="104" mass="12589">MPYERDFLVLHWQYKHCLLNKVHSFKIQTHSNTQFWPRKTNILILKSMILKQKKIKHKTIYNTPNNTLYIMDFLLEVMERKKEKKIGAVGKQRKSHYTAFILGQ</sequence>
<name>A0A8D9BI41_9HEMI</name>
<organism evidence="1">
    <name type="scientific">Cacopsylla melanoneura</name>
    <dbReference type="NCBI Taxonomy" id="428564"/>
    <lineage>
        <taxon>Eukaryota</taxon>
        <taxon>Metazoa</taxon>
        <taxon>Ecdysozoa</taxon>
        <taxon>Arthropoda</taxon>
        <taxon>Hexapoda</taxon>
        <taxon>Insecta</taxon>
        <taxon>Pterygota</taxon>
        <taxon>Neoptera</taxon>
        <taxon>Paraneoptera</taxon>
        <taxon>Hemiptera</taxon>
        <taxon>Sternorrhyncha</taxon>
        <taxon>Psylloidea</taxon>
        <taxon>Psyllidae</taxon>
        <taxon>Psyllinae</taxon>
        <taxon>Cacopsylla</taxon>
    </lineage>
</organism>